<evidence type="ECO:0000256" key="3">
    <source>
        <dbReference type="ARBA" id="ARBA00023239"/>
    </source>
</evidence>
<comment type="caution">
    <text evidence="5">The sequence shown here is derived from an EMBL/GenBank/DDBJ whole genome shotgun (WGS) entry which is preliminary data.</text>
</comment>
<protein>
    <recommendedName>
        <fullName evidence="4">Putative pterin-4-alpha-carbinolamine dehydratase</fullName>
        <shortName evidence="4">PHS</shortName>
        <ecNumber evidence="4">4.2.1.96</ecNumber>
    </recommendedName>
    <alternativeName>
        <fullName evidence="4">4-alpha-hydroxy-tetrahydropterin dehydratase</fullName>
    </alternativeName>
    <alternativeName>
        <fullName evidence="4">Pterin carbinolamine dehydratase</fullName>
        <shortName evidence="4">PCD</shortName>
    </alternativeName>
</protein>
<dbReference type="EMBL" id="LCTZ01000002">
    <property type="protein sequence ID" value="KQC31621.1"/>
    <property type="molecule type" value="Genomic_DNA"/>
</dbReference>
<dbReference type="GO" id="GO:0008124">
    <property type="term" value="F:4-alpha-hydroxytetrahydrobiopterin dehydratase activity"/>
    <property type="evidence" value="ECO:0007669"/>
    <property type="project" value="UniProtKB-UniRule"/>
</dbReference>
<dbReference type="NCBIfam" id="NF002017">
    <property type="entry name" value="PRK00823.1-2"/>
    <property type="match status" value="1"/>
</dbReference>
<dbReference type="AlphaFoldDB" id="A0A0Q1C314"/>
<keyword evidence="6" id="KW-1185">Reference proteome</keyword>
<dbReference type="STRING" id="346185.AAY42_05490"/>
<evidence type="ECO:0000313" key="5">
    <source>
        <dbReference type="EMBL" id="KQC31621.1"/>
    </source>
</evidence>
<dbReference type="EC" id="4.2.1.96" evidence="4"/>
<dbReference type="InterPro" id="IPR001533">
    <property type="entry name" value="Pterin_deHydtase"/>
</dbReference>
<sequence>MEKLSDAQINESLKQLNGWEYKNGMISKSFKFHDFTETFSIMTRIAFECEKQNHHPNWENVYNNLTIKLNTHDVDGITQNDFSLAKSIEKIVN</sequence>
<evidence type="ECO:0000313" key="6">
    <source>
        <dbReference type="Proteomes" id="UP000050827"/>
    </source>
</evidence>
<dbReference type="SUPFAM" id="SSF55248">
    <property type="entry name" value="PCD-like"/>
    <property type="match status" value="1"/>
</dbReference>
<keyword evidence="3 4" id="KW-0456">Lyase</keyword>
<dbReference type="Gene3D" id="3.30.1360.20">
    <property type="entry name" value="Transcriptional coactivator/pterin dehydratase"/>
    <property type="match status" value="1"/>
</dbReference>
<dbReference type="OrthoDB" id="9794987at2"/>
<dbReference type="PANTHER" id="PTHR12599:SF0">
    <property type="entry name" value="PTERIN-4-ALPHA-CARBINOLAMINE DEHYDRATASE"/>
    <property type="match status" value="1"/>
</dbReference>
<proteinExistence type="inferred from homology"/>
<dbReference type="Pfam" id="PF01329">
    <property type="entry name" value="Pterin_4a"/>
    <property type="match status" value="1"/>
</dbReference>
<dbReference type="PANTHER" id="PTHR12599">
    <property type="entry name" value="PTERIN-4-ALPHA-CARBINOLAMINE DEHYDRATASE"/>
    <property type="match status" value="1"/>
</dbReference>
<dbReference type="HAMAP" id="MF_00434">
    <property type="entry name" value="Pterin_4_alpha"/>
    <property type="match status" value="1"/>
</dbReference>
<dbReference type="NCBIfam" id="NF002018">
    <property type="entry name" value="PRK00823.1-3"/>
    <property type="match status" value="1"/>
</dbReference>
<accession>A0A0Q1C314</accession>
<dbReference type="PATRIC" id="fig|1547436.3.peg.1141"/>
<organism evidence="5 6">
    <name type="scientific">Flagellimonas eckloniae</name>
    <dbReference type="NCBI Taxonomy" id="346185"/>
    <lineage>
        <taxon>Bacteria</taxon>
        <taxon>Pseudomonadati</taxon>
        <taxon>Bacteroidota</taxon>
        <taxon>Flavobacteriia</taxon>
        <taxon>Flavobacteriales</taxon>
        <taxon>Flavobacteriaceae</taxon>
        <taxon>Flagellimonas</taxon>
    </lineage>
</organism>
<reference evidence="5 6" key="1">
    <citation type="submission" date="2015-04" db="EMBL/GenBank/DDBJ databases">
        <title>Complete genome of flavobacterium.</title>
        <authorList>
            <person name="Kwon Y.M."/>
            <person name="Kim S.-J."/>
        </authorList>
    </citation>
    <scope>NUCLEOTIDE SEQUENCE [LARGE SCALE GENOMIC DNA]</scope>
    <source>
        <strain evidence="5 6">DK169</strain>
    </source>
</reference>
<comment type="catalytic activity">
    <reaction evidence="1 4">
        <text>(4aS,6R)-4a-hydroxy-L-erythro-5,6,7,8-tetrahydrobiopterin = (6R)-L-erythro-6,7-dihydrobiopterin + H2O</text>
        <dbReference type="Rhea" id="RHEA:11920"/>
        <dbReference type="ChEBI" id="CHEBI:15377"/>
        <dbReference type="ChEBI" id="CHEBI:15642"/>
        <dbReference type="ChEBI" id="CHEBI:43120"/>
        <dbReference type="EC" id="4.2.1.96"/>
    </reaction>
</comment>
<gene>
    <name evidence="5" type="ORF">AAY42_05490</name>
</gene>
<evidence type="ECO:0000256" key="4">
    <source>
        <dbReference type="HAMAP-Rule" id="MF_00434"/>
    </source>
</evidence>
<dbReference type="GO" id="GO:0006729">
    <property type="term" value="P:tetrahydrobiopterin biosynthetic process"/>
    <property type="evidence" value="ECO:0007669"/>
    <property type="project" value="InterPro"/>
</dbReference>
<evidence type="ECO:0000256" key="2">
    <source>
        <dbReference type="ARBA" id="ARBA00006472"/>
    </source>
</evidence>
<name>A0A0Q1C314_9FLAO</name>
<dbReference type="Proteomes" id="UP000050827">
    <property type="component" value="Unassembled WGS sequence"/>
</dbReference>
<evidence type="ECO:0000256" key="1">
    <source>
        <dbReference type="ARBA" id="ARBA00001554"/>
    </source>
</evidence>
<dbReference type="RefSeq" id="WP_055397733.1">
    <property type="nucleotide sequence ID" value="NZ_LCTZ01000002.1"/>
</dbReference>
<dbReference type="InterPro" id="IPR036428">
    <property type="entry name" value="PCD_sf"/>
</dbReference>
<comment type="similarity">
    <text evidence="2 4">Belongs to the pterin-4-alpha-carbinolamine dehydratase family.</text>
</comment>